<dbReference type="InterPro" id="IPR036476">
    <property type="entry name" value="Talin_cent_sf"/>
</dbReference>
<dbReference type="EMBL" id="JAHRIN010017800">
    <property type="protein sequence ID" value="MEQ2197542.1"/>
    <property type="molecule type" value="Genomic_DNA"/>
</dbReference>
<proteinExistence type="predicted"/>
<dbReference type="InterPro" id="IPR015224">
    <property type="entry name" value="Talin_cent"/>
</dbReference>
<gene>
    <name evidence="2" type="primary">TLN2_2</name>
    <name evidence="2" type="ORF">XENOCAPTIV_031016</name>
</gene>
<evidence type="ECO:0000259" key="1">
    <source>
        <dbReference type="Pfam" id="PF09141"/>
    </source>
</evidence>
<evidence type="ECO:0000313" key="3">
    <source>
        <dbReference type="Proteomes" id="UP001434883"/>
    </source>
</evidence>
<name>A0ABV0QQB2_9TELE</name>
<protein>
    <submittedName>
        <fullName evidence="2">Talin-2</fullName>
    </submittedName>
</protein>
<comment type="caution">
    <text evidence="2">The sequence shown here is derived from an EMBL/GenBank/DDBJ whole genome shotgun (WGS) entry which is preliminary data.</text>
</comment>
<dbReference type="PANTHER" id="PTHR19981">
    <property type="entry name" value="TALIN"/>
    <property type="match status" value="1"/>
</dbReference>
<dbReference type="PANTHER" id="PTHR19981:SF34">
    <property type="entry name" value="TALIN-2"/>
    <property type="match status" value="1"/>
</dbReference>
<organism evidence="2 3">
    <name type="scientific">Xenoophorus captivus</name>
    <dbReference type="NCBI Taxonomy" id="1517983"/>
    <lineage>
        <taxon>Eukaryota</taxon>
        <taxon>Metazoa</taxon>
        <taxon>Chordata</taxon>
        <taxon>Craniata</taxon>
        <taxon>Vertebrata</taxon>
        <taxon>Euteleostomi</taxon>
        <taxon>Actinopterygii</taxon>
        <taxon>Neopterygii</taxon>
        <taxon>Teleostei</taxon>
        <taxon>Neoteleostei</taxon>
        <taxon>Acanthomorphata</taxon>
        <taxon>Ovalentaria</taxon>
        <taxon>Atherinomorphae</taxon>
        <taxon>Cyprinodontiformes</taxon>
        <taxon>Goodeidae</taxon>
        <taxon>Xenoophorus</taxon>
    </lineage>
</organism>
<dbReference type="Proteomes" id="UP001434883">
    <property type="component" value="Unassembled WGS sequence"/>
</dbReference>
<accession>A0ABV0QQB2</accession>
<evidence type="ECO:0000313" key="2">
    <source>
        <dbReference type="EMBL" id="MEQ2197542.1"/>
    </source>
</evidence>
<keyword evidence="3" id="KW-1185">Reference proteome</keyword>
<dbReference type="Pfam" id="PF09141">
    <property type="entry name" value="Talin_middle"/>
    <property type="match status" value="1"/>
</dbReference>
<dbReference type="SUPFAM" id="SSF109880">
    <property type="entry name" value="A middle domain of Talin 1"/>
    <property type="match status" value="1"/>
</dbReference>
<reference evidence="2 3" key="1">
    <citation type="submission" date="2021-06" db="EMBL/GenBank/DDBJ databases">
        <authorList>
            <person name="Palmer J.M."/>
        </authorList>
    </citation>
    <scope>NUCLEOTIDE SEQUENCE [LARGE SCALE GENOMIC DNA]</scope>
    <source>
        <strain evidence="2 3">XC_2019</strain>
        <tissue evidence="2">Muscle</tissue>
    </source>
</reference>
<feature type="domain" description="Talin central" evidence="1">
    <location>
        <begin position="24"/>
        <end position="98"/>
    </location>
</feature>
<sequence length="112" mass="12110">MRRDAKDFVFALRLPDIVFLHLLPGDPTDTDYTAVGCAITTISSNLTEMSKGVKLLAALMEDDVGGGNDLMKAARTLAGAVSDLLKAVEPTSGEVRNAFRTSRVKFFCFSHT</sequence>
<dbReference type="Gene3D" id="1.20.1420.10">
    <property type="entry name" value="Talin, central domain"/>
    <property type="match status" value="1"/>
</dbReference>